<sequence length="148" mass="16738">MPRKYIKKKTEKRYSRNDLVRAVSDVKNRNNTYRQASQQYNVPVAVIYHRIKGRNIPENKMGSGRPTALSANVENQIADEKTIDNPALVFNADESTFGNDPSRIKAIGERVKPLSRVSGGSGRESTSVLVVYQLMDLFYRLSLSSKEM</sequence>
<organism evidence="2 3">
    <name type="scientific">Ignelater luminosus</name>
    <name type="common">Cucubano</name>
    <name type="synonym">Pyrophorus luminosus</name>
    <dbReference type="NCBI Taxonomy" id="2038154"/>
    <lineage>
        <taxon>Eukaryota</taxon>
        <taxon>Metazoa</taxon>
        <taxon>Ecdysozoa</taxon>
        <taxon>Arthropoda</taxon>
        <taxon>Hexapoda</taxon>
        <taxon>Insecta</taxon>
        <taxon>Pterygota</taxon>
        <taxon>Neoptera</taxon>
        <taxon>Endopterygota</taxon>
        <taxon>Coleoptera</taxon>
        <taxon>Polyphaga</taxon>
        <taxon>Elateriformia</taxon>
        <taxon>Elateroidea</taxon>
        <taxon>Elateridae</taxon>
        <taxon>Agrypninae</taxon>
        <taxon>Pyrophorini</taxon>
        <taxon>Ignelater</taxon>
    </lineage>
</organism>
<dbReference type="EMBL" id="VTPC01091029">
    <property type="protein sequence ID" value="KAF2880091.1"/>
    <property type="molecule type" value="Genomic_DNA"/>
</dbReference>
<dbReference type="GO" id="GO:0005634">
    <property type="term" value="C:nucleus"/>
    <property type="evidence" value="ECO:0007669"/>
    <property type="project" value="UniProtKB-SubCell"/>
</dbReference>
<dbReference type="OrthoDB" id="10035668at2759"/>
<keyword evidence="3" id="KW-1185">Reference proteome</keyword>
<name>A0A8K0C786_IGNLU</name>
<evidence type="ECO:0000313" key="2">
    <source>
        <dbReference type="EMBL" id="KAF2880091.1"/>
    </source>
</evidence>
<protein>
    <recommendedName>
        <fullName evidence="4">HTH psq-type domain-containing protein</fullName>
    </recommendedName>
</protein>
<evidence type="ECO:0000256" key="1">
    <source>
        <dbReference type="ARBA" id="ARBA00004123"/>
    </source>
</evidence>
<dbReference type="Proteomes" id="UP000801492">
    <property type="component" value="Unassembled WGS sequence"/>
</dbReference>
<evidence type="ECO:0008006" key="4">
    <source>
        <dbReference type="Google" id="ProtNLM"/>
    </source>
</evidence>
<proteinExistence type="predicted"/>
<comment type="subcellular location">
    <subcellularLocation>
        <location evidence="1">Nucleus</location>
    </subcellularLocation>
</comment>
<reference evidence="2" key="1">
    <citation type="submission" date="2019-08" db="EMBL/GenBank/DDBJ databases">
        <title>The genome of the North American firefly Photinus pyralis.</title>
        <authorList>
            <consortium name="Photinus pyralis genome working group"/>
            <person name="Fallon T.R."/>
            <person name="Sander Lower S.E."/>
            <person name="Weng J.-K."/>
        </authorList>
    </citation>
    <scope>NUCLEOTIDE SEQUENCE</scope>
    <source>
        <strain evidence="2">TRF0915ILg1</strain>
        <tissue evidence="2">Whole body</tissue>
    </source>
</reference>
<gene>
    <name evidence="2" type="ORF">ILUMI_26083</name>
</gene>
<dbReference type="SUPFAM" id="SSF46689">
    <property type="entry name" value="Homeodomain-like"/>
    <property type="match status" value="1"/>
</dbReference>
<accession>A0A8K0C786</accession>
<dbReference type="InterPro" id="IPR009057">
    <property type="entry name" value="Homeodomain-like_sf"/>
</dbReference>
<comment type="caution">
    <text evidence="2">The sequence shown here is derived from an EMBL/GenBank/DDBJ whole genome shotgun (WGS) entry which is preliminary data.</text>
</comment>
<evidence type="ECO:0000313" key="3">
    <source>
        <dbReference type="Proteomes" id="UP000801492"/>
    </source>
</evidence>
<dbReference type="Gene3D" id="1.10.10.60">
    <property type="entry name" value="Homeodomain-like"/>
    <property type="match status" value="1"/>
</dbReference>
<dbReference type="AlphaFoldDB" id="A0A8K0C786"/>